<feature type="chain" id="PRO_5046179574" description="DUF2927 domain-containing protein" evidence="1">
    <location>
        <begin position="28"/>
        <end position="236"/>
    </location>
</feature>
<name>A0ABQ0JVL9_9BACT</name>
<sequence>MITILRYQFLSFLAVIAGFCSVPSASAHPNDRVAHWVEQVILGPEFGGVGKICSRWVKTPRLSIFGASEQQQKVVTDVITHLNETLTKTPIKKIELLKATDVGADIQVYFAPLQDFPSLAKQHKFQYVQDNWGYFWTFWNGRHEIESAFVLLASDKLQGKALQHFALEEITQSLGLSNDSPVFPESIFYAKGNNGGDVQQFSNLDKQLIVFFYNHIQPGATRGEVQAAFKKHWGVQ</sequence>
<comment type="caution">
    <text evidence="2">The sequence shown here is derived from an EMBL/GenBank/DDBJ whole genome shotgun (WGS) entry which is preliminary data.</text>
</comment>
<reference evidence="3" key="1">
    <citation type="journal article" date="2015" name="Genome Announc.">
        <title>Draft Genome Sequence of an Anaerobic Ammonium-Oxidizing Bacterium, "Candidatus Brocadia sinica".</title>
        <authorList>
            <person name="Oshiki M."/>
            <person name="Shinyako-Hata K."/>
            <person name="Satoh H."/>
            <person name="Okabe S."/>
        </authorList>
    </citation>
    <scope>NUCLEOTIDE SEQUENCE [LARGE SCALE GENOMIC DNA]</scope>
    <source>
        <strain evidence="3">JPN1</strain>
    </source>
</reference>
<proteinExistence type="predicted"/>
<dbReference type="Proteomes" id="UP000032309">
    <property type="component" value="Unassembled WGS sequence"/>
</dbReference>
<dbReference type="InterPro" id="IPR021323">
    <property type="entry name" value="DUF2927"/>
</dbReference>
<keyword evidence="1" id="KW-0732">Signal</keyword>
<protein>
    <recommendedName>
        <fullName evidence="4">DUF2927 domain-containing protein</fullName>
    </recommendedName>
</protein>
<dbReference type="EMBL" id="BAFN01000001">
    <property type="protein sequence ID" value="GAN32504.1"/>
    <property type="molecule type" value="Genomic_DNA"/>
</dbReference>
<gene>
    <name evidence="2" type="ORF">BROSI_A1019</name>
</gene>
<feature type="signal peptide" evidence="1">
    <location>
        <begin position="1"/>
        <end position="27"/>
    </location>
</feature>
<dbReference type="Pfam" id="PF11150">
    <property type="entry name" value="DUF2927"/>
    <property type="match status" value="1"/>
</dbReference>
<dbReference type="RefSeq" id="WP_157842393.1">
    <property type="nucleotide sequence ID" value="NZ_BAFN01000001.1"/>
</dbReference>
<organism evidence="2 3">
    <name type="scientific">Candidatus Brocadia sinica JPN1</name>
    <dbReference type="NCBI Taxonomy" id="1197129"/>
    <lineage>
        <taxon>Bacteria</taxon>
        <taxon>Pseudomonadati</taxon>
        <taxon>Planctomycetota</taxon>
        <taxon>Candidatus Brocadiia</taxon>
        <taxon>Candidatus Brocadiales</taxon>
        <taxon>Candidatus Brocadiaceae</taxon>
        <taxon>Candidatus Brocadia</taxon>
    </lineage>
</organism>
<evidence type="ECO:0008006" key="4">
    <source>
        <dbReference type="Google" id="ProtNLM"/>
    </source>
</evidence>
<evidence type="ECO:0000313" key="3">
    <source>
        <dbReference type="Proteomes" id="UP000032309"/>
    </source>
</evidence>
<keyword evidence="3" id="KW-1185">Reference proteome</keyword>
<accession>A0ABQ0JVL9</accession>
<evidence type="ECO:0000256" key="1">
    <source>
        <dbReference type="SAM" id="SignalP"/>
    </source>
</evidence>
<evidence type="ECO:0000313" key="2">
    <source>
        <dbReference type="EMBL" id="GAN32504.1"/>
    </source>
</evidence>